<dbReference type="PANTHER" id="PTHR34220:SF7">
    <property type="entry name" value="SENSOR HISTIDINE KINASE YPDA"/>
    <property type="match status" value="1"/>
</dbReference>
<evidence type="ECO:0000256" key="1">
    <source>
        <dbReference type="SAM" id="Phobius"/>
    </source>
</evidence>
<name>A0A4R8DKG3_9BACT</name>
<feature type="transmembrane region" description="Helical" evidence="1">
    <location>
        <begin position="6"/>
        <end position="24"/>
    </location>
</feature>
<dbReference type="GO" id="GO:0016020">
    <property type="term" value="C:membrane"/>
    <property type="evidence" value="ECO:0007669"/>
    <property type="project" value="InterPro"/>
</dbReference>
<protein>
    <submittedName>
        <fullName evidence="3">Histidine kinase</fullName>
    </submittedName>
</protein>
<keyword evidence="1" id="KW-0472">Membrane</keyword>
<dbReference type="InterPro" id="IPR010559">
    <property type="entry name" value="Sig_transdc_His_kin_internal"/>
</dbReference>
<dbReference type="Gene3D" id="3.30.565.10">
    <property type="entry name" value="Histidine kinase-like ATPase, C-terminal domain"/>
    <property type="match status" value="1"/>
</dbReference>
<proteinExistence type="predicted"/>
<feature type="domain" description="Signal transduction histidine kinase internal region" evidence="2">
    <location>
        <begin position="51"/>
        <end position="121"/>
    </location>
</feature>
<dbReference type="PANTHER" id="PTHR34220">
    <property type="entry name" value="SENSOR HISTIDINE KINASE YPDA"/>
    <property type="match status" value="1"/>
</dbReference>
<evidence type="ECO:0000313" key="3">
    <source>
        <dbReference type="EMBL" id="TDW97500.1"/>
    </source>
</evidence>
<evidence type="ECO:0000259" key="2">
    <source>
        <dbReference type="Pfam" id="PF06580"/>
    </source>
</evidence>
<organism evidence="3 4">
    <name type="scientific">Dinghuibacter silviterrae</name>
    <dbReference type="NCBI Taxonomy" id="1539049"/>
    <lineage>
        <taxon>Bacteria</taxon>
        <taxon>Pseudomonadati</taxon>
        <taxon>Bacteroidota</taxon>
        <taxon>Chitinophagia</taxon>
        <taxon>Chitinophagales</taxon>
        <taxon>Chitinophagaceae</taxon>
        <taxon>Dinghuibacter</taxon>
    </lineage>
</organism>
<dbReference type="Proteomes" id="UP000294498">
    <property type="component" value="Unassembled WGS sequence"/>
</dbReference>
<comment type="caution">
    <text evidence="3">The sequence shown here is derived from an EMBL/GenBank/DDBJ whole genome shotgun (WGS) entry which is preliminary data.</text>
</comment>
<reference evidence="3 4" key="1">
    <citation type="submission" date="2019-03" db="EMBL/GenBank/DDBJ databases">
        <title>Genomic Encyclopedia of Type Strains, Phase IV (KMG-IV): sequencing the most valuable type-strain genomes for metagenomic binning, comparative biology and taxonomic classification.</title>
        <authorList>
            <person name="Goeker M."/>
        </authorList>
    </citation>
    <scope>NUCLEOTIDE SEQUENCE [LARGE SCALE GENOMIC DNA]</scope>
    <source>
        <strain evidence="3 4">DSM 100059</strain>
    </source>
</reference>
<keyword evidence="3" id="KW-0808">Transferase</keyword>
<dbReference type="RefSeq" id="WP_211352227.1">
    <property type="nucleotide sequence ID" value="NZ_SODV01000002.1"/>
</dbReference>
<keyword evidence="1" id="KW-0812">Transmembrane</keyword>
<dbReference type="InterPro" id="IPR050640">
    <property type="entry name" value="Bact_2-comp_sensor_kinase"/>
</dbReference>
<dbReference type="EMBL" id="SODV01000002">
    <property type="protein sequence ID" value="TDW97500.1"/>
    <property type="molecule type" value="Genomic_DNA"/>
</dbReference>
<keyword evidence="3" id="KW-0418">Kinase</keyword>
<dbReference type="InterPro" id="IPR036890">
    <property type="entry name" value="HATPase_C_sf"/>
</dbReference>
<sequence length="238" mass="27340">MILYHGLLLILGLVIALQFVIIMIQHQRMKQALMDHHSGKQDLVDKVRSLELETMKARLNPHLFKNALNAIQSHAYQTYYALDKLSNVLDFILYESERPFVTLKEEVEFALSLIEINRLKVSPLFDLQVKNRIDTASPLYTREWIAPLISIDLIENAFKHADLQREGAFIAILFELKGDRFTLTVSNKVSAGEPLKKEKSGVGRATLQTRLAALYPGRHHLEQFMQEEVYTAKLDLQL</sequence>
<gene>
    <name evidence="3" type="ORF">EDB95_5350</name>
</gene>
<dbReference type="AlphaFoldDB" id="A0A4R8DKG3"/>
<keyword evidence="4" id="KW-1185">Reference proteome</keyword>
<accession>A0A4R8DKG3</accession>
<keyword evidence="1" id="KW-1133">Transmembrane helix</keyword>
<dbReference type="GO" id="GO:0000155">
    <property type="term" value="F:phosphorelay sensor kinase activity"/>
    <property type="evidence" value="ECO:0007669"/>
    <property type="project" value="InterPro"/>
</dbReference>
<evidence type="ECO:0000313" key="4">
    <source>
        <dbReference type="Proteomes" id="UP000294498"/>
    </source>
</evidence>
<dbReference type="Pfam" id="PF06580">
    <property type="entry name" value="His_kinase"/>
    <property type="match status" value="1"/>
</dbReference>